<dbReference type="GO" id="GO:0004414">
    <property type="term" value="F:homoserine O-acetyltransferase activity"/>
    <property type="evidence" value="ECO:0007669"/>
    <property type="project" value="TreeGrafter"/>
</dbReference>
<feature type="active site" evidence="2">
    <location>
        <position position="328"/>
    </location>
</feature>
<organism evidence="5 6">
    <name type="scientific">Candidatus Raskinella chloraquaticus</name>
    <dbReference type="NCBI Taxonomy" id="1951219"/>
    <lineage>
        <taxon>Bacteria</taxon>
        <taxon>Pseudomonadati</taxon>
        <taxon>Pseudomonadota</taxon>
        <taxon>Alphaproteobacteria</taxon>
        <taxon>Hyphomicrobiales</taxon>
        <taxon>Phreatobacteraceae</taxon>
        <taxon>Candidatus Raskinella</taxon>
    </lineage>
</organism>
<name>A0A1W9HWP1_9HYPH</name>
<evidence type="ECO:0000256" key="2">
    <source>
        <dbReference type="PIRSR" id="PIRSR000443-1"/>
    </source>
</evidence>
<feature type="domain" description="AB hydrolase-1" evidence="4">
    <location>
        <begin position="62"/>
        <end position="209"/>
    </location>
</feature>
<evidence type="ECO:0000313" key="5">
    <source>
        <dbReference type="EMBL" id="OQW51830.1"/>
    </source>
</evidence>
<dbReference type="PRINTS" id="PR00111">
    <property type="entry name" value="ABHYDROLASE"/>
</dbReference>
<keyword evidence="1" id="KW-0808">Transferase</keyword>
<evidence type="ECO:0000259" key="4">
    <source>
        <dbReference type="Pfam" id="PF00561"/>
    </source>
</evidence>
<dbReference type="EMBL" id="LWDL01000017">
    <property type="protein sequence ID" value="OQW51830.1"/>
    <property type="molecule type" value="Genomic_DNA"/>
</dbReference>
<reference evidence="5 6" key="1">
    <citation type="journal article" date="2017" name="Water Res.">
        <title>Comammox in drinking water systems.</title>
        <authorList>
            <person name="Wang Y."/>
            <person name="Ma L."/>
            <person name="Mao Y."/>
            <person name="Jiang X."/>
            <person name="Xia Y."/>
            <person name="Yu K."/>
            <person name="Li B."/>
            <person name="Zhang T."/>
        </authorList>
    </citation>
    <scope>NUCLEOTIDE SEQUENCE [LARGE SCALE GENOMIC DNA]</scope>
    <source>
        <strain evidence="5">SG_bin8</strain>
    </source>
</reference>
<evidence type="ECO:0000256" key="1">
    <source>
        <dbReference type="ARBA" id="ARBA00022679"/>
    </source>
</evidence>
<dbReference type="PIRSF" id="PIRSF000443">
    <property type="entry name" value="Homoser_Ac_trans"/>
    <property type="match status" value="1"/>
</dbReference>
<gene>
    <name evidence="5" type="ORF">A4S15_10170</name>
</gene>
<dbReference type="Pfam" id="PF00561">
    <property type="entry name" value="Abhydrolase_1"/>
    <property type="match status" value="1"/>
</dbReference>
<feature type="chain" id="PRO_5012823118" description="AB hydrolase-1 domain-containing protein" evidence="3">
    <location>
        <begin position="22"/>
        <end position="356"/>
    </location>
</feature>
<comment type="caution">
    <text evidence="5">The sequence shown here is derived from an EMBL/GenBank/DDBJ whole genome shotgun (WGS) entry which is preliminary data.</text>
</comment>
<dbReference type="Proteomes" id="UP000192872">
    <property type="component" value="Unassembled WGS sequence"/>
</dbReference>
<dbReference type="GO" id="GO:0009092">
    <property type="term" value="P:homoserine metabolic process"/>
    <property type="evidence" value="ECO:0007669"/>
    <property type="project" value="TreeGrafter"/>
</dbReference>
<dbReference type="GO" id="GO:0009086">
    <property type="term" value="P:methionine biosynthetic process"/>
    <property type="evidence" value="ECO:0007669"/>
    <property type="project" value="TreeGrafter"/>
</dbReference>
<accession>A0A1W9HWP1</accession>
<evidence type="ECO:0000256" key="3">
    <source>
        <dbReference type="SAM" id="SignalP"/>
    </source>
</evidence>
<dbReference type="NCBIfam" id="NF005071">
    <property type="entry name" value="PRK06489.1"/>
    <property type="match status" value="1"/>
</dbReference>
<dbReference type="PANTHER" id="PTHR32268:SF11">
    <property type="entry name" value="HOMOSERINE O-ACETYLTRANSFERASE"/>
    <property type="match status" value="1"/>
</dbReference>
<dbReference type="AlphaFoldDB" id="A0A1W9HWP1"/>
<feature type="active site" evidence="2">
    <location>
        <position position="294"/>
    </location>
</feature>
<dbReference type="SUPFAM" id="SSF53474">
    <property type="entry name" value="alpha/beta-Hydrolases"/>
    <property type="match status" value="1"/>
</dbReference>
<dbReference type="InterPro" id="IPR000073">
    <property type="entry name" value="AB_hydrolase_1"/>
</dbReference>
<dbReference type="InterPro" id="IPR029058">
    <property type="entry name" value="AB_hydrolase_fold"/>
</dbReference>
<protein>
    <recommendedName>
        <fullName evidence="4">AB hydrolase-1 domain-containing protein</fullName>
    </recommendedName>
</protein>
<dbReference type="STRING" id="1827387.A4S15_10170"/>
<dbReference type="InterPro" id="IPR008220">
    <property type="entry name" value="HAT_MetX-like"/>
</dbReference>
<dbReference type="PANTHER" id="PTHR32268">
    <property type="entry name" value="HOMOSERINE O-ACETYLTRANSFERASE"/>
    <property type="match status" value="1"/>
</dbReference>
<dbReference type="RefSeq" id="WP_376802167.1">
    <property type="nucleotide sequence ID" value="NZ_DBNB01000034.1"/>
</dbReference>
<sequence>MRTARLFLGCLMACVTTLAVAADYPAPKEGAYIARDFRFSSGEVLPEVKLHYTTIGDAKNEPVLILHGTAGSGTGMVSPGFAGELFGPGQPLDATKYFIILPDALGAGKSSKPSDGLRAKFPRYNYDDMVLAHYRLVTEGLGIKHLRLVLGNSMGGMHAWTWATAYPGFMDAVVPMASQPSAVAGRNWILRRLIIDSVRNDPAWNNGNYTAQPPALKTANAFYALATNGGNQALHKAAATREKADQLLDKRLNDPFTADANDFMYQWDSSRDYDPAAKLETITAAVLAINSADDERNPPELGIMERELKRIKNARLYLIPASPDTAGHGTTGQAKFWKAQLQEFLANVPRAAQAGR</sequence>
<feature type="active site" description="Nucleophile" evidence="2">
    <location>
        <position position="153"/>
    </location>
</feature>
<proteinExistence type="predicted"/>
<evidence type="ECO:0000313" key="6">
    <source>
        <dbReference type="Proteomes" id="UP000192872"/>
    </source>
</evidence>
<feature type="signal peptide" evidence="3">
    <location>
        <begin position="1"/>
        <end position="21"/>
    </location>
</feature>
<keyword evidence="3" id="KW-0732">Signal</keyword>
<dbReference type="Gene3D" id="3.40.50.1820">
    <property type="entry name" value="alpha/beta hydrolase"/>
    <property type="match status" value="1"/>
</dbReference>